<feature type="binding site" evidence="9">
    <location>
        <position position="651"/>
    </location>
    <ligand>
        <name>FAD</name>
        <dbReference type="ChEBI" id="CHEBI:57692"/>
    </ligand>
</feature>
<gene>
    <name evidence="13 14" type="primary">LOC120280386</name>
</gene>
<evidence type="ECO:0000313" key="12">
    <source>
        <dbReference type="Proteomes" id="UP001515500"/>
    </source>
</evidence>
<feature type="binding site" evidence="9">
    <location>
        <begin position="62"/>
        <end position="65"/>
    </location>
    <ligand>
        <name>FMN</name>
        <dbReference type="ChEBI" id="CHEBI:58210"/>
    </ligand>
</feature>
<comment type="similarity">
    <text evidence="9">In the C-terminal section; belongs to the flavoprotein pyridine nucleotide cytochrome reductase family.</text>
</comment>
<dbReference type="PANTHER" id="PTHR19384">
    <property type="entry name" value="NITRIC OXIDE SYNTHASE-RELATED"/>
    <property type="match status" value="1"/>
</dbReference>
<feature type="domain" description="Flavodoxin-like" evidence="10">
    <location>
        <begin position="8"/>
        <end position="179"/>
    </location>
</feature>
<dbReference type="Pfam" id="PF00667">
    <property type="entry name" value="FAD_binding_1"/>
    <property type="match status" value="1"/>
</dbReference>
<dbReference type="GO" id="GO:0160246">
    <property type="term" value="F:NADPH-iron-sulfur [2Fe-2S] protein oxidoreductase activity"/>
    <property type="evidence" value="ECO:0007669"/>
    <property type="project" value="InterPro"/>
</dbReference>
<evidence type="ECO:0000256" key="3">
    <source>
        <dbReference type="ARBA" id="ARBA00022490"/>
    </source>
</evidence>
<comment type="cofactor">
    <cofactor evidence="2 9">
        <name>FAD</name>
        <dbReference type="ChEBI" id="CHEBI:57692"/>
    </cofactor>
</comment>
<evidence type="ECO:0000256" key="1">
    <source>
        <dbReference type="ARBA" id="ARBA00001917"/>
    </source>
</evidence>
<dbReference type="InterPro" id="IPR017927">
    <property type="entry name" value="FAD-bd_FR_type"/>
</dbReference>
<feature type="domain" description="FAD-binding FR-type" evidence="11">
    <location>
        <begin position="253"/>
        <end position="492"/>
    </location>
</feature>
<dbReference type="SUPFAM" id="SSF52343">
    <property type="entry name" value="Ferredoxin reductase-like, C-terminal NADP-linked domain"/>
    <property type="match status" value="1"/>
</dbReference>
<evidence type="ECO:0000256" key="4">
    <source>
        <dbReference type="ARBA" id="ARBA00022630"/>
    </source>
</evidence>
<feature type="binding site" evidence="9">
    <location>
        <begin position="461"/>
        <end position="464"/>
    </location>
    <ligand>
        <name>FAD</name>
        <dbReference type="ChEBI" id="CHEBI:57692"/>
    </ligand>
</feature>
<organism evidence="12 13">
    <name type="scientific">Dioscorea cayennensis subsp. rotundata</name>
    <name type="common">White Guinea yam</name>
    <name type="synonym">Dioscorea rotundata</name>
    <dbReference type="NCBI Taxonomy" id="55577"/>
    <lineage>
        <taxon>Eukaryota</taxon>
        <taxon>Viridiplantae</taxon>
        <taxon>Streptophyta</taxon>
        <taxon>Embryophyta</taxon>
        <taxon>Tracheophyta</taxon>
        <taxon>Spermatophyta</taxon>
        <taxon>Magnoliopsida</taxon>
        <taxon>Liliopsida</taxon>
        <taxon>Dioscoreales</taxon>
        <taxon>Dioscoreaceae</taxon>
        <taxon>Dioscorea</taxon>
    </lineage>
</organism>
<feature type="binding site" evidence="9">
    <location>
        <begin position="427"/>
        <end position="430"/>
    </location>
    <ligand>
        <name>FAD</name>
        <dbReference type="ChEBI" id="CHEBI:57692"/>
    </ligand>
</feature>
<keyword evidence="6 9" id="KW-0274">FAD</keyword>
<evidence type="ECO:0000313" key="13">
    <source>
        <dbReference type="RefSeq" id="XP_039143160.1"/>
    </source>
</evidence>
<evidence type="ECO:0000259" key="10">
    <source>
        <dbReference type="PROSITE" id="PS50902"/>
    </source>
</evidence>
<accession>A0AB40CSU3</accession>
<dbReference type="SUPFAM" id="SSF52218">
    <property type="entry name" value="Flavoproteins"/>
    <property type="match status" value="1"/>
</dbReference>
<evidence type="ECO:0000313" key="14">
    <source>
        <dbReference type="RefSeq" id="XP_039143161.1"/>
    </source>
</evidence>
<comment type="subcellular location">
    <subcellularLocation>
        <location evidence="9">Cytoplasm</location>
    </subcellularLocation>
</comment>
<feature type="binding site" evidence="9">
    <location>
        <begin position="14"/>
        <end position="19"/>
    </location>
    <ligand>
        <name>FMN</name>
        <dbReference type="ChEBI" id="CHEBI:58210"/>
    </ligand>
</feature>
<evidence type="ECO:0000256" key="6">
    <source>
        <dbReference type="ARBA" id="ARBA00022827"/>
    </source>
</evidence>
<evidence type="ECO:0000256" key="2">
    <source>
        <dbReference type="ARBA" id="ARBA00001974"/>
    </source>
</evidence>
<dbReference type="InterPro" id="IPR008254">
    <property type="entry name" value="Flavodoxin/NO_synth"/>
</dbReference>
<dbReference type="SUPFAM" id="SSF63380">
    <property type="entry name" value="Riboflavin synthase domain-like"/>
    <property type="match status" value="1"/>
</dbReference>
<dbReference type="FunFam" id="1.20.990.10:FF:000015">
    <property type="entry name" value="NADPH-dependent diflavin oxidoreductase 1"/>
    <property type="match status" value="1"/>
</dbReference>
<evidence type="ECO:0000256" key="5">
    <source>
        <dbReference type="ARBA" id="ARBA00022643"/>
    </source>
</evidence>
<dbReference type="GO" id="GO:0050661">
    <property type="term" value="F:NADP binding"/>
    <property type="evidence" value="ECO:0007669"/>
    <property type="project" value="UniProtKB-UniRule"/>
</dbReference>
<dbReference type="GO" id="GO:0016651">
    <property type="term" value="F:oxidoreductase activity, acting on NAD(P)H"/>
    <property type="evidence" value="ECO:0007669"/>
    <property type="project" value="UniProtKB-UniRule"/>
</dbReference>
<keyword evidence="7 9" id="KW-0521">NADP</keyword>
<dbReference type="InterPro" id="IPR017938">
    <property type="entry name" value="Riboflavin_synthase-like_b-brl"/>
</dbReference>
<dbReference type="InterPro" id="IPR039261">
    <property type="entry name" value="FNR_nucleotide-bd"/>
</dbReference>
<dbReference type="InterPro" id="IPR001433">
    <property type="entry name" value="OxRdtase_FAD/NAD-bd"/>
</dbReference>
<dbReference type="PROSITE" id="PS50902">
    <property type="entry name" value="FLAVODOXIN_LIKE"/>
    <property type="match status" value="1"/>
</dbReference>
<protein>
    <recommendedName>
        <fullName evidence="9">NADPH-dependent diflavin oxidoreductase 1</fullName>
        <ecNumber evidence="9">1.18.1.-</ecNumber>
    </recommendedName>
    <alternativeName>
        <fullName evidence="9">NADPH-dependent FMN and FAD-containing oxidoreductase</fullName>
    </alternativeName>
</protein>
<evidence type="ECO:0000256" key="8">
    <source>
        <dbReference type="ARBA" id="ARBA00023002"/>
    </source>
</evidence>
<dbReference type="InterPro" id="IPR001094">
    <property type="entry name" value="Flavdoxin-like"/>
</dbReference>
<evidence type="ECO:0000256" key="9">
    <source>
        <dbReference type="HAMAP-Rule" id="MF_03178"/>
    </source>
</evidence>
<keyword evidence="4 9" id="KW-0285">Flavoprotein</keyword>
<dbReference type="PRINTS" id="PR00371">
    <property type="entry name" value="FPNCR"/>
</dbReference>
<keyword evidence="8 9" id="KW-0560">Oxidoreductase</keyword>
<dbReference type="FunFam" id="3.40.50.80:FF:000032">
    <property type="entry name" value="NADPH-dependent diflavin oxidoreductase 1"/>
    <property type="match status" value="1"/>
</dbReference>
<proteinExistence type="inferred from homology"/>
<feature type="binding site" evidence="9">
    <location>
        <position position="161"/>
    </location>
    <ligand>
        <name>FMN</name>
        <dbReference type="ChEBI" id="CHEBI:58210"/>
    </ligand>
</feature>
<comment type="function">
    <text evidence="9">NADPH-dependent reductase which is a central component of the cytosolic iron-sulfur (Fe-S) protein assembly (CIA) machinery. Transfers electrons from NADPH via its FAD and FMN prosthetic groups to the [2Fe-2S] cluster of the anamorsin/DRE2 homolog, another key component of the CIA machinery. In turn, this reduced cluster provides electrons for assembly of cytosolic iron-sulfur cluster proteins.</text>
</comment>
<feature type="binding site" evidence="9">
    <location>
        <position position="397"/>
    </location>
    <ligand>
        <name>FAD</name>
        <dbReference type="ChEBI" id="CHEBI:57692"/>
    </ligand>
</feature>
<feature type="binding site" evidence="9">
    <location>
        <begin position="577"/>
        <end position="581"/>
    </location>
    <ligand>
        <name>NADP(+)</name>
        <dbReference type="ChEBI" id="CHEBI:58349"/>
    </ligand>
</feature>
<dbReference type="PROSITE" id="PS51384">
    <property type="entry name" value="FAD_FR"/>
    <property type="match status" value="1"/>
</dbReference>
<evidence type="ECO:0000259" key="11">
    <source>
        <dbReference type="PROSITE" id="PS51384"/>
    </source>
</evidence>
<dbReference type="PRINTS" id="PR00369">
    <property type="entry name" value="FLAVODOXIN"/>
</dbReference>
<dbReference type="GO" id="GO:0010181">
    <property type="term" value="F:FMN binding"/>
    <property type="evidence" value="ECO:0007669"/>
    <property type="project" value="UniProtKB-UniRule"/>
</dbReference>
<dbReference type="AlphaFoldDB" id="A0AB40CSU3"/>
<keyword evidence="5 9" id="KW-0288">FMN</keyword>
<dbReference type="Pfam" id="PF00175">
    <property type="entry name" value="NAD_binding_1"/>
    <property type="match status" value="1"/>
</dbReference>
<comment type="similarity">
    <text evidence="9">In the N-terminal section; belongs to the flavodoxin family.</text>
</comment>
<sequence>MGEKRLGLLVLYASQTGNAMDAGERVGREAERRGCSSVEVLSMDVFDPDCLPLELIVIFVVSTTGQGDVPDSMKVNSHLNCIEVWDVYWHRNYDLILTLQEFWKFLLRRNLRHQWLHGLHYAVFGLGDSGYQKYNFTAKKLDKRLLDLGATPIIEKGLGDDQHRSGYEGALDPWLSSLWSALNQTFPTIISSDSDSGLSQIGTLDQVKFQIIYHGSDNVQQSSSIMKDYNNKEKVIEEARLMSPARYSHDDSRPHHFLKMVVNQRLTQVDYERDVRHFEFEAHSSSIDYQVGDVLEILPSQDPVAVDAFIQRCNLDPECYITVQPRSVNKHLNDVVGPVKLRTFVALTMDIASASPRRYFFEVMSFFATAEHEKERLQYFASAEGRDDLYQYNQKERRTVLEVLEDFPSVQLPFEWLVQLVPPLKTRAFSISSSPLAHPNQVHITVSIVSWTTPYKRKKYGLCSTWLARLDPHSSTGVHIPAWIRRGLLPPPPPSLPLILVGPGTGCAPFRAFVEERAVQSLKCPAAPVLFFFGCRNEDKDFLYKDFWFSHAQEHSVLATKHGGGFFVVFSRDQPHKIYVQHKIKEESEKVFRLLGEGASIYIAGSSTKMPADVTSAIEEIISKEAGITKESAVLWLRRLEKAGRFYIEAWS</sequence>
<dbReference type="EC" id="1.18.1.-" evidence="9"/>
<dbReference type="RefSeq" id="XP_039143160.1">
    <property type="nucleotide sequence ID" value="XM_039287226.1"/>
</dbReference>
<dbReference type="InterPro" id="IPR003097">
    <property type="entry name" value="CysJ-like_FAD-binding"/>
</dbReference>
<dbReference type="GO" id="GO:0016226">
    <property type="term" value="P:iron-sulfur cluster assembly"/>
    <property type="evidence" value="ECO:0007669"/>
    <property type="project" value="UniProtKB-UniRule"/>
</dbReference>
<feature type="binding site" evidence="9">
    <location>
        <begin position="571"/>
        <end position="572"/>
    </location>
    <ligand>
        <name>NADP(+)</name>
        <dbReference type="ChEBI" id="CHEBI:58349"/>
    </ligand>
</feature>
<comment type="catalytic activity">
    <reaction evidence="9">
        <text>2 oxidized [2Fe-2S]-[protein] + NADPH = 2 reduced [2Fe-2S]-[protein] + NADP(+) + H(+)</text>
        <dbReference type="Rhea" id="RHEA:67716"/>
        <dbReference type="Rhea" id="RHEA-COMP:17327"/>
        <dbReference type="Rhea" id="RHEA-COMP:17328"/>
        <dbReference type="ChEBI" id="CHEBI:15378"/>
        <dbReference type="ChEBI" id="CHEBI:33737"/>
        <dbReference type="ChEBI" id="CHEBI:33738"/>
        <dbReference type="ChEBI" id="CHEBI:57783"/>
        <dbReference type="ChEBI" id="CHEBI:58349"/>
    </reaction>
</comment>
<feature type="binding site" evidence="9">
    <location>
        <position position="505"/>
    </location>
    <ligand>
        <name>NADP(+)</name>
        <dbReference type="ChEBI" id="CHEBI:58349"/>
    </ligand>
</feature>
<dbReference type="HAMAP" id="MF_03178">
    <property type="entry name" value="NDOR1"/>
    <property type="match status" value="1"/>
</dbReference>
<dbReference type="GO" id="GO:0005829">
    <property type="term" value="C:cytosol"/>
    <property type="evidence" value="ECO:0007669"/>
    <property type="project" value="TreeGrafter"/>
</dbReference>
<dbReference type="Gene3D" id="3.40.50.360">
    <property type="match status" value="2"/>
</dbReference>
<evidence type="ECO:0000256" key="7">
    <source>
        <dbReference type="ARBA" id="ARBA00022857"/>
    </source>
</evidence>
<dbReference type="GO" id="GO:0050660">
    <property type="term" value="F:flavin adenine dinucleotide binding"/>
    <property type="evidence" value="ECO:0007669"/>
    <property type="project" value="UniProtKB-UniRule"/>
</dbReference>
<dbReference type="Gene3D" id="3.40.50.80">
    <property type="entry name" value="Nucleotide-binding domain of ferredoxin-NADP reductase (FNR) module"/>
    <property type="match status" value="1"/>
</dbReference>
<keyword evidence="3 9" id="KW-0963">Cytoplasm</keyword>
<dbReference type="Gene3D" id="1.20.990.10">
    <property type="entry name" value="NADPH-cytochrome p450 Reductase, Chain A, domain 3"/>
    <property type="match status" value="1"/>
</dbReference>
<name>A0AB40CSU3_DIOCR</name>
<dbReference type="Proteomes" id="UP001515500">
    <property type="component" value="Chromosome 17"/>
</dbReference>
<comment type="similarity">
    <text evidence="9">Belongs to the NADPH-dependent diflavin oxidoreductase NDOR1 family.</text>
</comment>
<dbReference type="Pfam" id="PF00258">
    <property type="entry name" value="Flavodoxin_1"/>
    <property type="match status" value="1"/>
</dbReference>
<dbReference type="InterPro" id="IPR029039">
    <property type="entry name" value="Flavoprotein-like_sf"/>
</dbReference>
<dbReference type="GeneID" id="120280386"/>
<keyword evidence="12" id="KW-1185">Reference proteome</keyword>
<comment type="caution">
    <text evidence="9">Lacks conserved residue(s) required for the propagation of feature annotation.</text>
</comment>
<dbReference type="RefSeq" id="XP_039143161.1">
    <property type="nucleotide sequence ID" value="XM_039287227.1"/>
</dbReference>
<dbReference type="CDD" id="cd06207">
    <property type="entry name" value="CyPoR_like"/>
    <property type="match status" value="1"/>
</dbReference>
<reference evidence="13 14" key="1">
    <citation type="submission" date="2025-04" db="UniProtKB">
        <authorList>
            <consortium name="RefSeq"/>
        </authorList>
    </citation>
    <scope>IDENTIFICATION</scope>
</reference>
<dbReference type="Gene3D" id="2.40.30.10">
    <property type="entry name" value="Translation factors"/>
    <property type="match status" value="1"/>
</dbReference>
<dbReference type="InterPro" id="IPR023173">
    <property type="entry name" value="NADPH_Cyt_P450_Rdtase_alpha"/>
</dbReference>
<comment type="cofactor">
    <cofactor evidence="1 9">
        <name>FMN</name>
        <dbReference type="ChEBI" id="CHEBI:58210"/>
    </cofactor>
</comment>
<dbReference type="PANTHER" id="PTHR19384:SF10">
    <property type="entry name" value="NADPH-DEPENDENT DIFLAVIN OXIDOREDUCTASE 1"/>
    <property type="match status" value="1"/>
</dbReference>
<dbReference type="InterPro" id="IPR001709">
    <property type="entry name" value="Flavoprot_Pyr_Nucl_cyt_Rdtase"/>
</dbReference>
<feature type="binding site" evidence="9">
    <location>
        <position position="613"/>
    </location>
    <ligand>
        <name>NADP(+)</name>
        <dbReference type="ChEBI" id="CHEBI:58349"/>
    </ligand>
</feature>
<dbReference type="InterPro" id="IPR028879">
    <property type="entry name" value="NDOR1"/>
</dbReference>